<sequence length="44" mass="5282">MLLIVIKNLQSLYHIFNFIRPVHLVQFLVEWIKLNHINPLKSAQ</sequence>
<keyword evidence="2" id="KW-1185">Reference proteome</keyword>
<reference evidence="1 2" key="1">
    <citation type="submission" date="2018-12" db="EMBL/GenBank/DDBJ databases">
        <title>Persistence of Moraxella catarrhalis in Chronic Obstructive Pulmonary Disease and Regulation of the Hag/MID Adhesin.</title>
        <authorList>
            <person name="Murphy T."/>
            <person name="Zhao X."/>
            <person name="Vyas G."/>
            <person name="Aluvathingal J."/>
            <person name="Nadendla S."/>
            <person name="Tallon L."/>
            <person name="Tettelin H."/>
        </authorList>
    </citation>
    <scope>NUCLEOTIDE SEQUENCE [LARGE SCALE GENOMIC DNA]</scope>
    <source>
        <strain evidence="1 2">173P27B1</strain>
    </source>
</reference>
<protein>
    <submittedName>
        <fullName evidence="1">Uncharacterized protein</fullName>
    </submittedName>
</protein>
<comment type="caution">
    <text evidence="1">The sequence shown here is derived from an EMBL/GenBank/DDBJ whole genome shotgun (WGS) entry which is preliminary data.</text>
</comment>
<gene>
    <name evidence="1" type="ORF">EJK54_0492</name>
</gene>
<proteinExistence type="predicted"/>
<accession>A0ABY0BGY9</accession>
<evidence type="ECO:0000313" key="1">
    <source>
        <dbReference type="EMBL" id="RUO11828.1"/>
    </source>
</evidence>
<name>A0ABY0BGY9_MORCA</name>
<organism evidence="1 2">
    <name type="scientific">Moraxella catarrhalis</name>
    <name type="common">Branhamella catarrhalis</name>
    <dbReference type="NCBI Taxonomy" id="480"/>
    <lineage>
        <taxon>Bacteria</taxon>
        <taxon>Pseudomonadati</taxon>
        <taxon>Pseudomonadota</taxon>
        <taxon>Gammaproteobacteria</taxon>
        <taxon>Moraxellales</taxon>
        <taxon>Moraxellaceae</taxon>
        <taxon>Moraxella</taxon>
    </lineage>
</organism>
<dbReference type="Proteomes" id="UP000268436">
    <property type="component" value="Unassembled WGS sequence"/>
</dbReference>
<dbReference type="EMBL" id="RYER01000027">
    <property type="protein sequence ID" value="RUO11828.1"/>
    <property type="molecule type" value="Genomic_DNA"/>
</dbReference>
<evidence type="ECO:0000313" key="2">
    <source>
        <dbReference type="Proteomes" id="UP000268436"/>
    </source>
</evidence>